<dbReference type="EMBL" id="JH603168">
    <property type="protein sequence ID" value="EIC23425.1"/>
    <property type="molecule type" value="Genomic_DNA"/>
</dbReference>
<accession>H8YY99</accession>
<sequence length="55" mass="5950">MGGMGSYKKTTPTYVIFVTQAIRIFTLGTYGVWVQILRADGDTSAKNILPAKVGL</sequence>
<protein>
    <submittedName>
        <fullName evidence="1">Uncharacterized protein</fullName>
    </submittedName>
</protein>
<evidence type="ECO:0000313" key="1">
    <source>
        <dbReference type="EMBL" id="EIC23425.1"/>
    </source>
</evidence>
<evidence type="ECO:0000313" key="2">
    <source>
        <dbReference type="Proteomes" id="UP000002964"/>
    </source>
</evidence>
<gene>
    <name evidence="1" type="ORF">Thi970DRAFT_01090</name>
</gene>
<dbReference type="HOGENOM" id="CLU_3031035_0_0_6"/>
<proteinExistence type="predicted"/>
<dbReference type="Proteomes" id="UP000002964">
    <property type="component" value="Unassembled WGS sequence"/>
</dbReference>
<reference evidence="1 2" key="2">
    <citation type="submission" date="2011-11" db="EMBL/GenBank/DDBJ databases">
        <authorList>
            <consortium name="US DOE Joint Genome Institute"/>
            <person name="Lucas S."/>
            <person name="Han J."/>
            <person name="Lapidus A."/>
            <person name="Cheng J.-F."/>
            <person name="Goodwin L."/>
            <person name="Pitluck S."/>
            <person name="Peters L."/>
            <person name="Ovchinnikova G."/>
            <person name="Zhang X."/>
            <person name="Detter J.C."/>
            <person name="Han C."/>
            <person name="Tapia R."/>
            <person name="Land M."/>
            <person name="Hauser L."/>
            <person name="Kyrpides N."/>
            <person name="Ivanova N."/>
            <person name="Pagani I."/>
            <person name="Vogl K."/>
            <person name="Liu Z."/>
            <person name="Overmann J."/>
            <person name="Frigaard N.-U."/>
            <person name="Bryant D."/>
            <person name="Woyke T."/>
        </authorList>
    </citation>
    <scope>NUCLEOTIDE SEQUENCE [LARGE SCALE GENOMIC DNA]</scope>
    <source>
        <strain evidence="1 2">970</strain>
    </source>
</reference>
<name>H8YY99_9GAMM</name>
<keyword evidence="2" id="KW-1185">Reference proteome</keyword>
<organism evidence="1 2">
    <name type="scientific">Thiorhodovibrio frisius</name>
    <dbReference type="NCBI Taxonomy" id="631362"/>
    <lineage>
        <taxon>Bacteria</taxon>
        <taxon>Pseudomonadati</taxon>
        <taxon>Pseudomonadota</taxon>
        <taxon>Gammaproteobacteria</taxon>
        <taxon>Chromatiales</taxon>
        <taxon>Chromatiaceae</taxon>
        <taxon>Thiorhodovibrio</taxon>
    </lineage>
</organism>
<reference evidence="2" key="1">
    <citation type="submission" date="2011-06" db="EMBL/GenBank/DDBJ databases">
        <authorList>
            <consortium name="US DOE Joint Genome Institute (JGI-PGF)"/>
            <person name="Lucas S."/>
            <person name="Han J."/>
            <person name="Lapidus A."/>
            <person name="Cheng J.-F."/>
            <person name="Goodwin L."/>
            <person name="Pitluck S."/>
            <person name="Peters L."/>
            <person name="Land M.L."/>
            <person name="Hauser L."/>
            <person name="Vogl K."/>
            <person name="Liu Z."/>
            <person name="Overmann J."/>
            <person name="Frigaard N.-U."/>
            <person name="Bryant D.A."/>
            <person name="Woyke T.J."/>
        </authorList>
    </citation>
    <scope>NUCLEOTIDE SEQUENCE [LARGE SCALE GENOMIC DNA]</scope>
    <source>
        <strain evidence="2">970</strain>
    </source>
</reference>
<dbReference type="AlphaFoldDB" id="H8YY99"/>
<dbReference type="STRING" id="631362.Thi970DRAFT_01090"/>